<evidence type="ECO:0000313" key="8">
    <source>
        <dbReference type="Proteomes" id="UP000192599"/>
    </source>
</evidence>
<keyword evidence="3 6" id="KW-0812">Transmembrane</keyword>
<feature type="transmembrane region" description="Helical" evidence="6">
    <location>
        <begin position="148"/>
        <end position="167"/>
    </location>
</feature>
<reference evidence="7 8" key="1">
    <citation type="submission" date="2017-04" db="EMBL/GenBank/DDBJ databases">
        <title>Accumulation and expression of multiple antibiotic resistance genes in Arcobacter cryaerophilus that thrives in sewage.</title>
        <authorList>
            <person name="Millar J.A."/>
            <person name="Raghavan R."/>
        </authorList>
    </citation>
    <scope>NUCLEOTIDE SEQUENCE [LARGE SCALE GENOMIC DNA]</scope>
    <source>
        <strain evidence="7 8">AZT-1</strain>
    </source>
</reference>
<evidence type="ECO:0000256" key="6">
    <source>
        <dbReference type="SAM" id="Phobius"/>
    </source>
</evidence>
<feature type="transmembrane region" description="Helical" evidence="6">
    <location>
        <begin position="50"/>
        <end position="66"/>
    </location>
</feature>
<dbReference type="InterPro" id="IPR003339">
    <property type="entry name" value="ABC/ECF_trnsptr_transmembrane"/>
</dbReference>
<keyword evidence="2" id="KW-1003">Cell membrane</keyword>
<dbReference type="InterPro" id="IPR051611">
    <property type="entry name" value="ECF_transporter_component"/>
</dbReference>
<dbReference type="PANTHER" id="PTHR34857">
    <property type="entry name" value="SLL0384 PROTEIN"/>
    <property type="match status" value="1"/>
</dbReference>
<feature type="transmembrane region" description="Helical" evidence="6">
    <location>
        <begin position="193"/>
        <end position="213"/>
    </location>
</feature>
<feature type="transmembrane region" description="Helical" evidence="6">
    <location>
        <begin position="6"/>
        <end position="38"/>
    </location>
</feature>
<sequence length="214" mass="25277">MSLNPAISLLSAIVFSLLLSFSNLEIIFFIPVIFLIFLNLKYILKTLKKLLLLNFFIVFLVLFLYFETDFNQAINLFFKINLIILFNLLLFSSSNGFDIVKGFMMLRFPQKFISALYFTVKLIFELNLELKNIKLSLKARNFKPKTDIFTYKTYGNIFGILFLKMILKSNSLKETLLLRGFKNQIFLNYDSKIYLYDIVLLFLIFFIFVLKVFL</sequence>
<dbReference type="Pfam" id="PF02361">
    <property type="entry name" value="CbiQ"/>
    <property type="match status" value="1"/>
</dbReference>
<evidence type="ECO:0000313" key="7">
    <source>
        <dbReference type="EMBL" id="OQR41087.1"/>
    </source>
</evidence>
<gene>
    <name evidence="7" type="ORF">AS859_07715</name>
</gene>
<dbReference type="Proteomes" id="UP000192599">
    <property type="component" value="Unassembled WGS sequence"/>
</dbReference>
<organism evidence="7 8">
    <name type="scientific">Aliarcobacter cryaerophilus</name>
    <dbReference type="NCBI Taxonomy" id="28198"/>
    <lineage>
        <taxon>Bacteria</taxon>
        <taxon>Pseudomonadati</taxon>
        <taxon>Campylobacterota</taxon>
        <taxon>Epsilonproteobacteria</taxon>
        <taxon>Campylobacterales</taxon>
        <taxon>Arcobacteraceae</taxon>
        <taxon>Aliarcobacter</taxon>
    </lineage>
</organism>
<proteinExistence type="predicted"/>
<keyword evidence="5 6" id="KW-0472">Membrane</keyword>
<comment type="caution">
    <text evidence="7">The sequence shown here is derived from an EMBL/GenBank/DDBJ whole genome shotgun (WGS) entry which is preliminary data.</text>
</comment>
<comment type="subcellular location">
    <subcellularLocation>
        <location evidence="1">Membrane</location>
        <topology evidence="1">Multi-pass membrane protein</topology>
    </subcellularLocation>
</comment>
<keyword evidence="4 6" id="KW-1133">Transmembrane helix</keyword>
<evidence type="ECO:0000256" key="4">
    <source>
        <dbReference type="ARBA" id="ARBA00022989"/>
    </source>
</evidence>
<evidence type="ECO:0000256" key="5">
    <source>
        <dbReference type="ARBA" id="ARBA00023136"/>
    </source>
</evidence>
<dbReference type="GO" id="GO:0005886">
    <property type="term" value="C:plasma membrane"/>
    <property type="evidence" value="ECO:0007669"/>
    <property type="project" value="UniProtKB-ARBA"/>
</dbReference>
<dbReference type="CDD" id="cd16914">
    <property type="entry name" value="EcfT"/>
    <property type="match status" value="1"/>
</dbReference>
<protein>
    <submittedName>
        <fullName evidence="7">Cobalt ABC transporter permease</fullName>
    </submittedName>
</protein>
<dbReference type="AlphaFoldDB" id="A0A1V9VAH7"/>
<dbReference type="EMBL" id="LNTC01000109">
    <property type="protein sequence ID" value="OQR41087.1"/>
    <property type="molecule type" value="Genomic_DNA"/>
</dbReference>
<accession>A0A1V9VAH7</accession>
<evidence type="ECO:0000256" key="2">
    <source>
        <dbReference type="ARBA" id="ARBA00022475"/>
    </source>
</evidence>
<dbReference type="PANTHER" id="PTHR34857:SF2">
    <property type="entry name" value="SLL0384 PROTEIN"/>
    <property type="match status" value="1"/>
</dbReference>
<name>A0A1V9VAH7_9BACT</name>
<evidence type="ECO:0000256" key="1">
    <source>
        <dbReference type="ARBA" id="ARBA00004141"/>
    </source>
</evidence>
<evidence type="ECO:0000256" key="3">
    <source>
        <dbReference type="ARBA" id="ARBA00022692"/>
    </source>
</evidence>